<dbReference type="AlphaFoldDB" id="A0A080MGM9"/>
<gene>
    <name evidence="4" type="ORF">AW06_002547</name>
</gene>
<dbReference type="InterPro" id="IPR022742">
    <property type="entry name" value="Hydrolase_4"/>
</dbReference>
<evidence type="ECO:0000313" key="5">
    <source>
        <dbReference type="Proteomes" id="UP000021315"/>
    </source>
</evidence>
<protein>
    <submittedName>
        <fullName evidence="4">Acetoin dehydrogenase E2 subunit dihydrolipoyllysine-residue acetyltransferase</fullName>
    </submittedName>
</protein>
<dbReference type="InterPro" id="IPR029058">
    <property type="entry name" value="AB_hydrolase_fold"/>
</dbReference>
<evidence type="ECO:0000259" key="3">
    <source>
        <dbReference type="Pfam" id="PF12146"/>
    </source>
</evidence>
<dbReference type="SUPFAM" id="SSF53474">
    <property type="entry name" value="alpha/beta-Hydrolases"/>
    <property type="match status" value="1"/>
</dbReference>
<keyword evidence="2" id="KW-0812">Transmembrane</keyword>
<evidence type="ECO:0000256" key="1">
    <source>
        <dbReference type="SAM" id="MobiDB-lite"/>
    </source>
</evidence>
<dbReference type="EMBL" id="JDST02000056">
    <property type="protein sequence ID" value="KFB76404.1"/>
    <property type="molecule type" value="Genomic_DNA"/>
</dbReference>
<dbReference type="STRING" id="1453999.AW06_002547"/>
<name>A0A080MGM9_9PROT</name>
<organism evidence="4 5">
    <name type="scientific">Candidatus Accumulibacter cognatus</name>
    <dbReference type="NCBI Taxonomy" id="2954383"/>
    <lineage>
        <taxon>Bacteria</taxon>
        <taxon>Pseudomonadati</taxon>
        <taxon>Pseudomonadota</taxon>
        <taxon>Betaproteobacteria</taxon>
        <taxon>Candidatus Accumulibacter</taxon>
    </lineage>
</organism>
<dbReference type="Gene3D" id="3.40.50.1820">
    <property type="entry name" value="alpha/beta hydrolase"/>
    <property type="match status" value="1"/>
</dbReference>
<dbReference type="PANTHER" id="PTHR12277:SF79">
    <property type="entry name" value="XAA-PRO DIPEPTIDYL-PEPTIDASE-RELATED"/>
    <property type="match status" value="1"/>
</dbReference>
<reference evidence="4" key="1">
    <citation type="submission" date="2014-02" db="EMBL/GenBank/DDBJ databases">
        <title>Expanding our view of genomic diversity in Candidatus Accumulibacter clades.</title>
        <authorList>
            <person name="Skennerton C.T."/>
            <person name="Barr J.J."/>
            <person name="Slater F.R."/>
            <person name="Bond P.L."/>
            <person name="Tyson G.W."/>
        </authorList>
    </citation>
    <scope>NUCLEOTIDE SEQUENCE [LARGE SCALE GENOMIC DNA]</scope>
</reference>
<feature type="domain" description="Serine aminopeptidase S33" evidence="3">
    <location>
        <begin position="98"/>
        <end position="205"/>
    </location>
</feature>
<dbReference type="Proteomes" id="UP000021315">
    <property type="component" value="Unassembled WGS sequence"/>
</dbReference>
<accession>A0A080MGM9</accession>
<dbReference type="GO" id="GO:0016740">
    <property type="term" value="F:transferase activity"/>
    <property type="evidence" value="ECO:0007669"/>
    <property type="project" value="UniProtKB-KW"/>
</dbReference>
<evidence type="ECO:0000313" key="4">
    <source>
        <dbReference type="EMBL" id="KFB76404.1"/>
    </source>
</evidence>
<dbReference type="Pfam" id="PF12146">
    <property type="entry name" value="Hydrolase_4"/>
    <property type="match status" value="1"/>
</dbReference>
<keyword evidence="2" id="KW-0472">Membrane</keyword>
<keyword evidence="5" id="KW-1185">Reference proteome</keyword>
<feature type="compositionally biased region" description="Basic and acidic residues" evidence="1">
    <location>
        <begin position="1"/>
        <end position="10"/>
    </location>
</feature>
<feature type="region of interest" description="Disordered" evidence="1">
    <location>
        <begin position="1"/>
        <end position="22"/>
    </location>
</feature>
<keyword evidence="2" id="KW-1133">Transmembrane helix</keyword>
<evidence type="ECO:0000256" key="2">
    <source>
        <dbReference type="SAM" id="Phobius"/>
    </source>
</evidence>
<feature type="transmembrane region" description="Helical" evidence="2">
    <location>
        <begin position="36"/>
        <end position="58"/>
    </location>
</feature>
<comment type="caution">
    <text evidence="4">The sequence shown here is derived from an EMBL/GenBank/DDBJ whole genome shotgun (WGS) entry which is preliminary data.</text>
</comment>
<proteinExistence type="predicted"/>
<dbReference type="PANTHER" id="PTHR12277">
    <property type="entry name" value="ALPHA/BETA HYDROLASE DOMAIN-CONTAINING PROTEIN"/>
    <property type="match status" value="1"/>
</dbReference>
<sequence length="299" mass="33061">MPVISDESKHGSRPAPAGRRTTIVPGSRLRPCCWPVLKLAVFGVLAFYLIELMGISMFQDNLLYYPDRARVAEMVSSGLSPWPTDQDFRGLLAEPQTPARATAIVFHGNAGHAGDRQFYASVLGRLGLRVILAEYPAYGPRSGELGEKSLVADAQQTIALAHVRYREPLLIIGESLGAGVAAAASADQRERVAGLLLITPWDRLEHVASHHYPLLPVKWLLRDRYDSVTHLAAFGRPVLVAIAEHDTIIPARFGKALYDSLAEPKRLSVIAGADHNDWFFRLDDVWWRQAIDFLLPGTR</sequence>